<dbReference type="Proteomes" id="UP000193100">
    <property type="component" value="Plasmid pSMR5"/>
</dbReference>
<protein>
    <submittedName>
        <fullName evidence="6">RNA polymerase-associated protein RapA</fullName>
        <ecNumber evidence="6">3.6.4.-</ecNumber>
    </submittedName>
</protein>
<evidence type="ECO:0000313" key="7">
    <source>
        <dbReference type="Proteomes" id="UP000193100"/>
    </source>
</evidence>
<dbReference type="InterPro" id="IPR038718">
    <property type="entry name" value="SNF2-like_sf"/>
</dbReference>
<dbReference type="PROSITE" id="PS51194">
    <property type="entry name" value="HELICASE_CTER"/>
    <property type="match status" value="1"/>
</dbReference>
<dbReference type="Gene3D" id="3.40.50.300">
    <property type="entry name" value="P-loop containing nucleotide triphosphate hydrolases"/>
    <property type="match status" value="1"/>
</dbReference>
<keyword evidence="2" id="KW-0067">ATP-binding</keyword>
<dbReference type="SMART" id="SM00490">
    <property type="entry name" value="HELICc"/>
    <property type="match status" value="1"/>
</dbReference>
<sequence>MGQVHQYKKAVNQRARRPASKESGKRLVAQATLNPASGRLILTIAQIGEYIAHLNKNLADLTLVKRDTQMMTQHSRQTGRVVTQTLLTYAMPATDQNTSSLFELARVISQTGTQVFRMKDQATRQHFMDSQQRKRAFQKVQQDNQDRDAPVLPVSDGTPLADTQSIQTTEPVVPVSVNNGKPLADTGKPYSPNTRSRLDGPDITVKTGQNMANRDQATALMIRAARDPDDENRLISGYSNEGLYESVLSHPGARYIKATKQQRGHFRVPISETTPNLIRLLTRRYGLVPESTVPTLGNQTFVQVIKNRLAHLKNTYRLSSMDSLADEKETFGNLPVIPRPDGLNYLPYQEAGIRYAVSLGNALIADEPGLGKTIQAVGVSNAVSEARRILVIPPASLKINWKREWEKWCAKGLTVARVQDGRPESWPPNTDVVILNFDLVEQHHERLNEQPWDMLIVDEAHALKTADTKRTKLILGHGTGKKHVPGIPAKRKLFLTGTPILNRPLEIWPLAHALDPDFFSDKFSFEQRYCDAHKTQFGWNNKGSSNPKELNRQLRARIMVRRQKSQVLKDLPPKTRQLIELDHPALAGHNDAFSKLSAAQESLKGLYGQREALRGDAERGDITFDEYVDQARKLAGEARVAFHQMSQVRKETALAKVPQVMELVKTSLDNGKLILFCHHREVVEAYTDALNKHFKKQAGRNGTPKTAATVTGQTPNNERQVQADRFQEDENCQVFIGSIGAAGTGLTLTEASTVLFAELDWVPGNMNQAEDRAHRIGQKDHVLVYHTAIENSLESRMVRRLIEKQATIDAALDDGVVPEVETNPTAQMDFAEWLTNIAAAASAEAAEQEDHFSGALDTQPVGINQRLEANLL</sequence>
<proteinExistence type="predicted"/>
<dbReference type="InterPro" id="IPR014001">
    <property type="entry name" value="Helicase_ATP-bd"/>
</dbReference>
<evidence type="ECO:0000313" key="6">
    <source>
        <dbReference type="EMBL" id="ARM86192.1"/>
    </source>
</evidence>
<evidence type="ECO:0000256" key="2">
    <source>
        <dbReference type="ARBA" id="ARBA00022806"/>
    </source>
</evidence>
<feature type="domain" description="Helicase ATP-binding" evidence="4">
    <location>
        <begin position="353"/>
        <end position="517"/>
    </location>
</feature>
<dbReference type="InterPro" id="IPR027417">
    <property type="entry name" value="P-loop_NTPase"/>
</dbReference>
<dbReference type="SUPFAM" id="SSF52540">
    <property type="entry name" value="P-loop containing nucleoside triphosphate hydrolases"/>
    <property type="match status" value="2"/>
</dbReference>
<feature type="region of interest" description="Disordered" evidence="3">
    <location>
        <begin position="1"/>
        <end position="26"/>
    </location>
</feature>
<dbReference type="EC" id="3.6.4.-" evidence="6"/>
<evidence type="ECO:0000259" key="5">
    <source>
        <dbReference type="PROSITE" id="PS51194"/>
    </source>
</evidence>
<dbReference type="GO" id="GO:0006281">
    <property type="term" value="P:DNA repair"/>
    <property type="evidence" value="ECO:0007669"/>
    <property type="project" value="TreeGrafter"/>
</dbReference>
<gene>
    <name evidence="6" type="primary">rapA</name>
    <name evidence="6" type="ORF">MARSALSMR5_04172</name>
</gene>
<reference evidence="6 7" key="1">
    <citation type="submission" date="2017-04" db="EMBL/GenBank/DDBJ databases">
        <title>Genome Sequence of Marinobacter salarius strain SMR5 Isolated from a culture of the Diatom Skeletonema marinoi.</title>
        <authorList>
            <person name="Topel M."/>
            <person name="Pinder M.I.M."/>
            <person name="Johansson O.N."/>
            <person name="Kourtchenko O."/>
            <person name="Godhe A."/>
            <person name="Clarke A.K."/>
        </authorList>
    </citation>
    <scope>NUCLEOTIDE SEQUENCE [LARGE SCALE GENOMIC DNA]</scope>
    <source>
        <strain evidence="6 7">SMR5</strain>
        <plasmid evidence="7">Plasmid psmr5</plasmid>
    </source>
</reference>
<accession>A0A1W6KFT9</accession>
<dbReference type="InterPro" id="IPR000330">
    <property type="entry name" value="SNF2_N"/>
</dbReference>
<keyword evidence="2" id="KW-0347">Helicase</keyword>
<evidence type="ECO:0000256" key="1">
    <source>
        <dbReference type="ARBA" id="ARBA00022801"/>
    </source>
</evidence>
<dbReference type="Pfam" id="PF00271">
    <property type="entry name" value="Helicase_C"/>
    <property type="match status" value="1"/>
</dbReference>
<dbReference type="Pfam" id="PF00176">
    <property type="entry name" value="SNF2-rel_dom"/>
    <property type="match status" value="1"/>
</dbReference>
<dbReference type="GO" id="GO:0004386">
    <property type="term" value="F:helicase activity"/>
    <property type="evidence" value="ECO:0007669"/>
    <property type="project" value="UniProtKB-KW"/>
</dbReference>
<dbReference type="PANTHER" id="PTHR45766:SF6">
    <property type="entry name" value="SWI_SNF-RELATED MATRIX-ASSOCIATED ACTIN-DEPENDENT REGULATOR OF CHROMATIN SUBFAMILY A-LIKE PROTEIN 1"/>
    <property type="match status" value="1"/>
</dbReference>
<feature type="region of interest" description="Disordered" evidence="3">
    <location>
        <begin position="140"/>
        <end position="207"/>
    </location>
</feature>
<dbReference type="GO" id="GO:0031297">
    <property type="term" value="P:replication fork processing"/>
    <property type="evidence" value="ECO:0007669"/>
    <property type="project" value="TreeGrafter"/>
</dbReference>
<evidence type="ECO:0000256" key="3">
    <source>
        <dbReference type="SAM" id="MobiDB-lite"/>
    </source>
</evidence>
<evidence type="ECO:0000259" key="4">
    <source>
        <dbReference type="PROSITE" id="PS51192"/>
    </source>
</evidence>
<dbReference type="GO" id="GO:0005524">
    <property type="term" value="F:ATP binding"/>
    <property type="evidence" value="ECO:0007669"/>
    <property type="project" value="InterPro"/>
</dbReference>
<dbReference type="InterPro" id="IPR049730">
    <property type="entry name" value="SNF2/RAD54-like_C"/>
</dbReference>
<feature type="domain" description="Helicase C-terminal" evidence="5">
    <location>
        <begin position="656"/>
        <end position="824"/>
    </location>
</feature>
<dbReference type="PANTHER" id="PTHR45766">
    <property type="entry name" value="DNA ANNEALING HELICASE AND ENDONUCLEASE ZRANB3 FAMILY MEMBER"/>
    <property type="match status" value="1"/>
</dbReference>
<feature type="compositionally biased region" description="Polar residues" evidence="3">
    <location>
        <begin position="161"/>
        <end position="170"/>
    </location>
</feature>
<name>A0A1W6KFT9_9GAMM</name>
<dbReference type="PROSITE" id="PS51192">
    <property type="entry name" value="HELICASE_ATP_BIND_1"/>
    <property type="match status" value="1"/>
</dbReference>
<dbReference type="GO" id="GO:0016787">
    <property type="term" value="F:hydrolase activity"/>
    <property type="evidence" value="ECO:0007669"/>
    <property type="project" value="UniProtKB-KW"/>
</dbReference>
<dbReference type="RefSeq" id="WP_085682155.1">
    <property type="nucleotide sequence ID" value="NZ_CP020932.1"/>
</dbReference>
<dbReference type="InterPro" id="IPR001650">
    <property type="entry name" value="Helicase_C-like"/>
</dbReference>
<keyword evidence="2" id="KW-0547">Nucleotide-binding</keyword>
<dbReference type="Gene3D" id="3.40.50.10810">
    <property type="entry name" value="Tandem AAA-ATPase domain"/>
    <property type="match status" value="1"/>
</dbReference>
<dbReference type="CDD" id="cd18793">
    <property type="entry name" value="SF2_C_SNF"/>
    <property type="match status" value="1"/>
</dbReference>
<dbReference type="GeneID" id="77258074"/>
<keyword evidence="1 6" id="KW-0378">Hydrolase</keyword>
<dbReference type="AlphaFoldDB" id="A0A1W6KFT9"/>
<keyword evidence="6" id="KW-0614">Plasmid</keyword>
<dbReference type="EMBL" id="CP020932">
    <property type="protein sequence ID" value="ARM86192.1"/>
    <property type="molecule type" value="Genomic_DNA"/>
</dbReference>
<dbReference type="SMART" id="SM00487">
    <property type="entry name" value="DEXDc"/>
    <property type="match status" value="1"/>
</dbReference>
<organism evidence="6 7">
    <name type="scientific">Marinobacter salarius</name>
    <dbReference type="NCBI Taxonomy" id="1420917"/>
    <lineage>
        <taxon>Bacteria</taxon>
        <taxon>Pseudomonadati</taxon>
        <taxon>Pseudomonadota</taxon>
        <taxon>Gammaproteobacteria</taxon>
        <taxon>Pseudomonadales</taxon>
        <taxon>Marinobacteraceae</taxon>
        <taxon>Marinobacter</taxon>
    </lineage>
</organism>
<geneLocation type="plasmid" evidence="7">
    <name>psmr5</name>
</geneLocation>